<name>A0A2P6RIB3_ROSCH</name>
<dbReference type="AlphaFoldDB" id="A0A2P6RIB3"/>
<dbReference type="EMBL" id="PDCK01000040">
    <property type="protein sequence ID" value="PRQ46141.1"/>
    <property type="molecule type" value="Genomic_DNA"/>
</dbReference>
<gene>
    <name evidence="1" type="ORF">RchiOBHm_Chr2g0085881</name>
</gene>
<evidence type="ECO:0000313" key="2">
    <source>
        <dbReference type="Proteomes" id="UP000238479"/>
    </source>
</evidence>
<comment type="caution">
    <text evidence="1">The sequence shown here is derived from an EMBL/GenBank/DDBJ whole genome shotgun (WGS) entry which is preliminary data.</text>
</comment>
<protein>
    <submittedName>
        <fullName evidence="1">Uncharacterized protein</fullName>
    </submittedName>
</protein>
<evidence type="ECO:0000313" key="1">
    <source>
        <dbReference type="EMBL" id="PRQ46141.1"/>
    </source>
</evidence>
<organism evidence="1 2">
    <name type="scientific">Rosa chinensis</name>
    <name type="common">China rose</name>
    <dbReference type="NCBI Taxonomy" id="74649"/>
    <lineage>
        <taxon>Eukaryota</taxon>
        <taxon>Viridiplantae</taxon>
        <taxon>Streptophyta</taxon>
        <taxon>Embryophyta</taxon>
        <taxon>Tracheophyta</taxon>
        <taxon>Spermatophyta</taxon>
        <taxon>Magnoliopsida</taxon>
        <taxon>eudicotyledons</taxon>
        <taxon>Gunneridae</taxon>
        <taxon>Pentapetalae</taxon>
        <taxon>rosids</taxon>
        <taxon>fabids</taxon>
        <taxon>Rosales</taxon>
        <taxon>Rosaceae</taxon>
        <taxon>Rosoideae</taxon>
        <taxon>Rosoideae incertae sedis</taxon>
        <taxon>Rosa</taxon>
    </lineage>
</organism>
<keyword evidence="2" id="KW-1185">Reference proteome</keyword>
<proteinExistence type="predicted"/>
<reference evidence="1 2" key="1">
    <citation type="journal article" date="2018" name="Nat. Genet.">
        <title>The Rosa genome provides new insights in the design of modern roses.</title>
        <authorList>
            <person name="Bendahmane M."/>
        </authorList>
    </citation>
    <scope>NUCLEOTIDE SEQUENCE [LARGE SCALE GENOMIC DNA]</scope>
    <source>
        <strain evidence="2">cv. Old Blush</strain>
    </source>
</reference>
<dbReference type="Gramene" id="PRQ46141">
    <property type="protein sequence ID" value="PRQ46141"/>
    <property type="gene ID" value="RchiOBHm_Chr2g0085881"/>
</dbReference>
<sequence>MCAHYSICRLRSTHTLVQSYTCLFVYEPRWQIDNFIFLNY</sequence>
<accession>A0A2P6RIB3</accession>
<dbReference type="Proteomes" id="UP000238479">
    <property type="component" value="Chromosome 2"/>
</dbReference>